<keyword evidence="2" id="KW-1185">Reference proteome</keyword>
<protein>
    <submittedName>
        <fullName evidence="1">Uncharacterized protein</fullName>
    </submittedName>
</protein>
<accession>A0A7R5WM11</accession>
<gene>
    <name evidence="1" type="ORF">DLEV_068</name>
</gene>
<name>A0A7R5WM11_9POXV</name>
<evidence type="ECO:0000313" key="1">
    <source>
        <dbReference type="EMBL" id="AKS26359.1"/>
    </source>
</evidence>
<evidence type="ECO:0000313" key="2">
    <source>
        <dbReference type="Proteomes" id="UP000593702"/>
    </source>
</evidence>
<dbReference type="Proteomes" id="UP000593702">
    <property type="component" value="Segment"/>
</dbReference>
<reference evidence="1 2" key="1">
    <citation type="submission" date="2015-04" db="EMBL/GenBank/DDBJ databases">
        <title>Diachasmimorpha longicaudata entomopoxvirus genome.</title>
        <authorList>
            <person name="Coffman K.A."/>
            <person name="Burke G.R."/>
        </authorList>
    </citation>
    <scope>NUCLEOTIDE SEQUENCE [LARGE SCALE GENOMIC DNA]</scope>
</reference>
<proteinExistence type="predicted"/>
<dbReference type="EMBL" id="KR095315">
    <property type="protein sequence ID" value="AKS26359.1"/>
    <property type="molecule type" value="Genomic_DNA"/>
</dbReference>
<organism evidence="1 2">
    <name type="scientific">Diachasmimorpha longicaudata entomopoxvirus</name>
    <dbReference type="NCBI Taxonomy" id="109981"/>
    <lineage>
        <taxon>Viruses</taxon>
        <taxon>Varidnaviria</taxon>
        <taxon>Bamfordvirae</taxon>
        <taxon>Nucleocytoviricota</taxon>
        <taxon>Pokkesviricetes</taxon>
        <taxon>Chitovirales</taxon>
        <taxon>Poxviridae</taxon>
        <taxon>Entomopoxvirinae</taxon>
        <taxon>Epsilonentomopoxvirus</taxon>
        <taxon>Epsilonentomopoxvirus dlongicaudata</taxon>
        <taxon>Diachasmimorpha entomopoxvirus</taxon>
    </lineage>
</organism>
<sequence length="132" mass="15437">MEDAFNMICKTLEFEPTKKERADILAQMENCYQYGYEPIIERGKNIGSKKDTYNIGHYLISKEKHSNTTTLVPSSDFIEKYVSDQDKKLFQFINTGNDATLDTFNIISMFYYKIKVLKIKKKMASIDDYLID</sequence>